<dbReference type="PROSITE" id="PS51352">
    <property type="entry name" value="THIOREDOXIN_2"/>
    <property type="match status" value="1"/>
</dbReference>
<protein>
    <submittedName>
        <fullName evidence="7">Thioredoxin domain-containing protein</fullName>
    </submittedName>
</protein>
<keyword evidence="2" id="KW-0732">Signal</keyword>
<proteinExistence type="inferred from homology"/>
<evidence type="ECO:0000256" key="2">
    <source>
        <dbReference type="ARBA" id="ARBA00022729"/>
    </source>
</evidence>
<dbReference type="GO" id="GO:0016491">
    <property type="term" value="F:oxidoreductase activity"/>
    <property type="evidence" value="ECO:0007669"/>
    <property type="project" value="UniProtKB-KW"/>
</dbReference>
<dbReference type="InterPro" id="IPR012336">
    <property type="entry name" value="Thioredoxin-like_fold"/>
</dbReference>
<keyword evidence="8" id="KW-1185">Reference proteome</keyword>
<sequence length="219" mass="23633">MTAPTRIALVVGAVLVLLVGALVLATTLQDRTTPTEQVDTSRPSALVREDSHVLGEEGSSGVTFVEFLDFECEACRAAYPVVEQLREDHAGEVTFVLRYFPLSGHANAEPAALAAEAAARQGQLEAMVDRLYETQPAWGEQDDPKDELFRSYAADLGLDMAQYDADVASADVAARVQRDVDDGLSLDVQGTPTFYVDGRLVQPETVGDLYDAVEDALAR</sequence>
<dbReference type="Proteomes" id="UP000468687">
    <property type="component" value="Unassembled WGS sequence"/>
</dbReference>
<comment type="similarity">
    <text evidence="1">Belongs to the thioredoxin family. DsbA subfamily.</text>
</comment>
<keyword evidence="3" id="KW-0560">Oxidoreductase</keyword>
<name>A0A6P0HHA5_9ACTN</name>
<evidence type="ECO:0000256" key="3">
    <source>
        <dbReference type="ARBA" id="ARBA00023002"/>
    </source>
</evidence>
<evidence type="ECO:0000259" key="6">
    <source>
        <dbReference type="PROSITE" id="PS51352"/>
    </source>
</evidence>
<dbReference type="AlphaFoldDB" id="A0A6P0HHA5"/>
<feature type="domain" description="Thioredoxin" evidence="6">
    <location>
        <begin position="17"/>
        <end position="218"/>
    </location>
</feature>
<evidence type="ECO:0000256" key="5">
    <source>
        <dbReference type="ARBA" id="ARBA00023284"/>
    </source>
</evidence>
<dbReference type="PANTHER" id="PTHR13887">
    <property type="entry name" value="GLUTATHIONE S-TRANSFERASE KAPPA"/>
    <property type="match status" value="1"/>
</dbReference>
<dbReference type="Pfam" id="PF13462">
    <property type="entry name" value="Thioredoxin_4"/>
    <property type="match status" value="1"/>
</dbReference>
<evidence type="ECO:0000313" key="7">
    <source>
        <dbReference type="EMBL" id="NEN77664.1"/>
    </source>
</evidence>
<dbReference type="EMBL" id="JAAGXA010000003">
    <property type="protein sequence ID" value="NEN77664.1"/>
    <property type="molecule type" value="Genomic_DNA"/>
</dbReference>
<dbReference type="InterPro" id="IPR013766">
    <property type="entry name" value="Thioredoxin_domain"/>
</dbReference>
<dbReference type="Gene3D" id="3.40.30.10">
    <property type="entry name" value="Glutaredoxin"/>
    <property type="match status" value="1"/>
</dbReference>
<keyword evidence="4" id="KW-1015">Disulfide bond</keyword>
<accession>A0A6P0HHA5</accession>
<organism evidence="7 8">
    <name type="scientific">Nocardioides zeae</name>
    <dbReference type="NCBI Taxonomy" id="1457234"/>
    <lineage>
        <taxon>Bacteria</taxon>
        <taxon>Bacillati</taxon>
        <taxon>Actinomycetota</taxon>
        <taxon>Actinomycetes</taxon>
        <taxon>Propionibacteriales</taxon>
        <taxon>Nocardioidaceae</taxon>
        <taxon>Nocardioides</taxon>
    </lineage>
</organism>
<gene>
    <name evidence="7" type="ORF">G3T38_05175</name>
</gene>
<keyword evidence="5" id="KW-0676">Redox-active center</keyword>
<evidence type="ECO:0000256" key="4">
    <source>
        <dbReference type="ARBA" id="ARBA00023157"/>
    </source>
</evidence>
<evidence type="ECO:0000256" key="1">
    <source>
        <dbReference type="ARBA" id="ARBA00005791"/>
    </source>
</evidence>
<comment type="caution">
    <text evidence="7">The sequence shown here is derived from an EMBL/GenBank/DDBJ whole genome shotgun (WGS) entry which is preliminary data.</text>
</comment>
<evidence type="ECO:0000313" key="8">
    <source>
        <dbReference type="Proteomes" id="UP000468687"/>
    </source>
</evidence>
<dbReference type="PANTHER" id="PTHR13887:SF14">
    <property type="entry name" value="DISULFIDE BOND FORMATION PROTEIN D"/>
    <property type="match status" value="1"/>
</dbReference>
<dbReference type="SUPFAM" id="SSF52833">
    <property type="entry name" value="Thioredoxin-like"/>
    <property type="match status" value="1"/>
</dbReference>
<dbReference type="InterPro" id="IPR036249">
    <property type="entry name" value="Thioredoxin-like_sf"/>
</dbReference>
<reference evidence="7 8" key="1">
    <citation type="journal article" date="2014" name="Int. J. Syst. Evol. Microbiol.">
        <title>Nocardioides zeae sp. nov., isolated from the stem of Zea mays.</title>
        <authorList>
            <person name="Glaeser S.P."/>
            <person name="McInroy J.A."/>
            <person name="Busse H.J."/>
            <person name="Kampfer P."/>
        </authorList>
    </citation>
    <scope>NUCLEOTIDE SEQUENCE [LARGE SCALE GENOMIC DNA]</scope>
    <source>
        <strain evidence="7 8">JCM 30728</strain>
    </source>
</reference>
<dbReference type="RefSeq" id="WP_163771046.1">
    <property type="nucleotide sequence ID" value="NZ_JAAGXA010000003.1"/>
</dbReference>